<comment type="subunit">
    <text evidence="9">Part of a complex composed of FtsB, FtsL and FtsQ.</text>
</comment>
<dbReference type="Pfam" id="PF03799">
    <property type="entry name" value="FtsQ_DivIB_C"/>
    <property type="match status" value="1"/>
</dbReference>
<keyword evidence="5 9" id="KW-0812">Transmembrane</keyword>
<dbReference type="PROSITE" id="PS51779">
    <property type="entry name" value="POTRA"/>
    <property type="match status" value="1"/>
</dbReference>
<keyword evidence="7 9" id="KW-0472">Membrane</keyword>
<dbReference type="RefSeq" id="WP_057667743.1">
    <property type="nucleotide sequence ID" value="NZ_LDJH01000031.1"/>
</dbReference>
<dbReference type="InterPro" id="IPR005548">
    <property type="entry name" value="Cell_div_FtsQ/DivIB_C"/>
</dbReference>
<evidence type="ECO:0000256" key="2">
    <source>
        <dbReference type="ARBA" id="ARBA00022475"/>
    </source>
</evidence>
<dbReference type="GO" id="GO:0090529">
    <property type="term" value="P:cell septum assembly"/>
    <property type="evidence" value="ECO:0007669"/>
    <property type="project" value="InterPro"/>
</dbReference>
<dbReference type="EMBL" id="LDJH01000031">
    <property type="protein sequence ID" value="KRG54595.1"/>
    <property type="molecule type" value="Genomic_DNA"/>
</dbReference>
<evidence type="ECO:0000256" key="7">
    <source>
        <dbReference type="ARBA" id="ARBA00023136"/>
    </source>
</evidence>
<dbReference type="InterPro" id="IPR045335">
    <property type="entry name" value="FtsQ_C_sf"/>
</dbReference>
<reference evidence="11 12" key="1">
    <citation type="submission" date="2015-05" db="EMBL/GenBank/DDBJ databases">
        <title>Genome sequencing and analysis of members of genus Stenotrophomonas.</title>
        <authorList>
            <person name="Patil P.P."/>
            <person name="Midha S."/>
            <person name="Patil P.B."/>
        </authorList>
    </citation>
    <scope>NUCLEOTIDE SEQUENCE [LARGE SCALE GENOMIC DNA]</scope>
    <source>
        <strain evidence="11 12">DSM 17805</strain>
    </source>
</reference>
<evidence type="ECO:0000256" key="5">
    <source>
        <dbReference type="ARBA" id="ARBA00022692"/>
    </source>
</evidence>
<dbReference type="STRING" id="266128.ABB25_13550"/>
<dbReference type="Proteomes" id="UP000051254">
    <property type="component" value="Unassembled WGS sequence"/>
</dbReference>
<dbReference type="Pfam" id="PF08478">
    <property type="entry name" value="POTRA_1"/>
    <property type="match status" value="1"/>
</dbReference>
<keyword evidence="12" id="KW-1185">Reference proteome</keyword>
<accession>A0A0R0BN95</accession>
<evidence type="ECO:0000256" key="3">
    <source>
        <dbReference type="ARBA" id="ARBA00022519"/>
    </source>
</evidence>
<protein>
    <recommendedName>
        <fullName evidence="9">Cell division protein FtsQ</fullName>
    </recommendedName>
</protein>
<evidence type="ECO:0000256" key="9">
    <source>
        <dbReference type="HAMAP-Rule" id="MF_00911"/>
    </source>
</evidence>
<organism evidence="11 12">
    <name type="scientific">Stenotrophomonas koreensis</name>
    <dbReference type="NCBI Taxonomy" id="266128"/>
    <lineage>
        <taxon>Bacteria</taxon>
        <taxon>Pseudomonadati</taxon>
        <taxon>Pseudomonadota</taxon>
        <taxon>Gammaproteobacteria</taxon>
        <taxon>Lysobacterales</taxon>
        <taxon>Lysobacteraceae</taxon>
        <taxon>Stenotrophomonas</taxon>
    </lineage>
</organism>
<evidence type="ECO:0000256" key="8">
    <source>
        <dbReference type="ARBA" id="ARBA00023306"/>
    </source>
</evidence>
<dbReference type="PANTHER" id="PTHR35851">
    <property type="entry name" value="CELL DIVISION PROTEIN FTSQ"/>
    <property type="match status" value="1"/>
</dbReference>
<sequence length="241" mass="26503">MNVLLRLLLWVLALAVVALPVVAVLGGWVGADRWPLARLRVHAPMAQVSAEQVQSIVLPYAQTGYFAVDLQGAQDALEALPWVESAKVHKLWPDVLEVTLVEHQPLARWGDDRLLSVQGKLIAIPEGLDVSALPDLGGPDAQTEQVLELHAFASELFARSGQPLQRLRMDARGSWELRLAGDIDVVLGRHDARSRLQRFARVLPQLVAAQKAPIVRADLRYTNGFTLSWGEAKASAKQDRT</sequence>
<dbReference type="PATRIC" id="fig|266128.3.peg.1840"/>
<evidence type="ECO:0000256" key="4">
    <source>
        <dbReference type="ARBA" id="ARBA00022618"/>
    </source>
</evidence>
<keyword evidence="6 9" id="KW-1133">Transmembrane helix</keyword>
<dbReference type="InterPro" id="IPR034746">
    <property type="entry name" value="POTRA"/>
</dbReference>
<dbReference type="GO" id="GO:0005886">
    <property type="term" value="C:plasma membrane"/>
    <property type="evidence" value="ECO:0007669"/>
    <property type="project" value="UniProtKB-SubCell"/>
</dbReference>
<dbReference type="Gene3D" id="3.40.50.11690">
    <property type="entry name" value="Cell division protein FtsQ/DivIB"/>
    <property type="match status" value="1"/>
</dbReference>
<keyword evidence="3 9" id="KW-0997">Cell inner membrane</keyword>
<dbReference type="OrthoDB" id="9790370at2"/>
<keyword evidence="8 9" id="KW-0131">Cell cycle</keyword>
<keyword evidence="2 9" id="KW-1003">Cell membrane</keyword>
<comment type="function">
    <text evidence="9">Essential cell division protein. May link together the upstream cell division proteins, which are predominantly cytoplasmic, with the downstream cell division proteins, which are predominantly periplasmic. May control correct divisome assembly.</text>
</comment>
<comment type="caution">
    <text evidence="11">The sequence shown here is derived from an EMBL/GenBank/DDBJ whole genome shotgun (WGS) entry which is preliminary data.</text>
</comment>
<keyword evidence="4 9" id="KW-0132">Cell division</keyword>
<evidence type="ECO:0000256" key="1">
    <source>
        <dbReference type="ARBA" id="ARBA00004370"/>
    </source>
</evidence>
<comment type="subcellular location">
    <subcellularLocation>
        <location evidence="9">Cell inner membrane</location>
        <topology evidence="9">Single-pass type II membrane protein</topology>
    </subcellularLocation>
    <subcellularLocation>
        <location evidence="1">Membrane</location>
    </subcellularLocation>
    <text evidence="9">Localizes to the division septum.</text>
</comment>
<evidence type="ECO:0000259" key="10">
    <source>
        <dbReference type="PROSITE" id="PS51779"/>
    </source>
</evidence>
<evidence type="ECO:0000313" key="12">
    <source>
        <dbReference type="Proteomes" id="UP000051254"/>
    </source>
</evidence>
<feature type="domain" description="POTRA" evidence="10">
    <location>
        <begin position="34"/>
        <end position="103"/>
    </location>
</feature>
<proteinExistence type="inferred from homology"/>
<evidence type="ECO:0000313" key="11">
    <source>
        <dbReference type="EMBL" id="KRG54595.1"/>
    </source>
</evidence>
<dbReference type="GO" id="GO:0032153">
    <property type="term" value="C:cell division site"/>
    <property type="evidence" value="ECO:0007669"/>
    <property type="project" value="UniProtKB-UniRule"/>
</dbReference>
<dbReference type="GO" id="GO:0043093">
    <property type="term" value="P:FtsZ-dependent cytokinesis"/>
    <property type="evidence" value="ECO:0007669"/>
    <property type="project" value="UniProtKB-UniRule"/>
</dbReference>
<dbReference type="Gene3D" id="3.10.20.310">
    <property type="entry name" value="membrane protein fhac"/>
    <property type="match status" value="1"/>
</dbReference>
<comment type="similarity">
    <text evidence="9">Belongs to the FtsQ/DivIB family. FtsQ subfamily.</text>
</comment>
<dbReference type="AlphaFoldDB" id="A0A0R0BN95"/>
<dbReference type="InterPro" id="IPR013685">
    <property type="entry name" value="POTRA_FtsQ_type"/>
</dbReference>
<evidence type="ECO:0000256" key="6">
    <source>
        <dbReference type="ARBA" id="ARBA00022989"/>
    </source>
</evidence>
<dbReference type="InterPro" id="IPR026579">
    <property type="entry name" value="FtsQ"/>
</dbReference>
<dbReference type="HAMAP" id="MF_00911">
    <property type="entry name" value="FtsQ_subfam"/>
    <property type="match status" value="1"/>
</dbReference>
<gene>
    <name evidence="9" type="primary">ftsQ</name>
    <name evidence="11" type="ORF">ABB25_13550</name>
</gene>
<dbReference type="PANTHER" id="PTHR35851:SF1">
    <property type="entry name" value="CELL DIVISION PROTEIN FTSQ"/>
    <property type="match status" value="1"/>
</dbReference>
<name>A0A0R0BN95_9GAMM</name>